<reference evidence="1 2" key="3">
    <citation type="journal article" date="2010" name="BMC Genomics">
        <title>Transcriptome sequencing and comparative analysis of cucumber flowers with different sex types.</title>
        <authorList>
            <person name="Guo S."/>
            <person name="Zheng Y."/>
            <person name="Joung J.G."/>
            <person name="Liu S."/>
            <person name="Zhang Z."/>
            <person name="Crasta O.R."/>
            <person name="Sobral B.W."/>
            <person name="Xu Y."/>
            <person name="Huang S."/>
            <person name="Fei Z."/>
        </authorList>
    </citation>
    <scope>NUCLEOTIDE SEQUENCE [LARGE SCALE GENOMIC DNA]</scope>
    <source>
        <strain evidence="2">cv. 9930</strain>
    </source>
</reference>
<organism evidence="1 2">
    <name type="scientific">Cucumis sativus</name>
    <name type="common">Cucumber</name>
    <dbReference type="NCBI Taxonomy" id="3659"/>
    <lineage>
        <taxon>Eukaryota</taxon>
        <taxon>Viridiplantae</taxon>
        <taxon>Streptophyta</taxon>
        <taxon>Embryophyta</taxon>
        <taxon>Tracheophyta</taxon>
        <taxon>Spermatophyta</taxon>
        <taxon>Magnoliopsida</taxon>
        <taxon>eudicotyledons</taxon>
        <taxon>Gunneridae</taxon>
        <taxon>Pentapetalae</taxon>
        <taxon>rosids</taxon>
        <taxon>fabids</taxon>
        <taxon>Cucurbitales</taxon>
        <taxon>Cucurbitaceae</taxon>
        <taxon>Benincaseae</taxon>
        <taxon>Cucumis</taxon>
    </lineage>
</organism>
<name>A0A0A0LE60_CUCSA</name>
<evidence type="ECO:0000313" key="1">
    <source>
        <dbReference type="EMBL" id="KGN58386.1"/>
    </source>
</evidence>
<reference evidence="1 2" key="1">
    <citation type="journal article" date="2009" name="Nat. Genet.">
        <title>The genome of the cucumber, Cucumis sativus L.</title>
        <authorList>
            <person name="Huang S."/>
            <person name="Li R."/>
            <person name="Zhang Z."/>
            <person name="Li L."/>
            <person name="Gu X."/>
            <person name="Fan W."/>
            <person name="Lucas W.J."/>
            <person name="Wang X."/>
            <person name="Xie B."/>
            <person name="Ni P."/>
            <person name="Ren Y."/>
            <person name="Zhu H."/>
            <person name="Li J."/>
            <person name="Lin K."/>
            <person name="Jin W."/>
            <person name="Fei Z."/>
            <person name="Li G."/>
            <person name="Staub J."/>
            <person name="Kilian A."/>
            <person name="van der Vossen E.A."/>
            <person name="Wu Y."/>
            <person name="Guo J."/>
            <person name="He J."/>
            <person name="Jia Z."/>
            <person name="Ren Y."/>
            <person name="Tian G."/>
            <person name="Lu Y."/>
            <person name="Ruan J."/>
            <person name="Qian W."/>
            <person name="Wang M."/>
            <person name="Huang Q."/>
            <person name="Li B."/>
            <person name="Xuan Z."/>
            <person name="Cao J."/>
            <person name="Asan"/>
            <person name="Wu Z."/>
            <person name="Zhang J."/>
            <person name="Cai Q."/>
            <person name="Bai Y."/>
            <person name="Zhao B."/>
            <person name="Han Y."/>
            <person name="Li Y."/>
            <person name="Li X."/>
            <person name="Wang S."/>
            <person name="Shi Q."/>
            <person name="Liu S."/>
            <person name="Cho W.K."/>
            <person name="Kim J.Y."/>
            <person name="Xu Y."/>
            <person name="Heller-Uszynska K."/>
            <person name="Miao H."/>
            <person name="Cheng Z."/>
            <person name="Zhang S."/>
            <person name="Wu J."/>
            <person name="Yang Y."/>
            <person name="Kang H."/>
            <person name="Li M."/>
            <person name="Liang H."/>
            <person name="Ren X."/>
            <person name="Shi Z."/>
            <person name="Wen M."/>
            <person name="Jian M."/>
            <person name="Yang H."/>
            <person name="Zhang G."/>
            <person name="Yang Z."/>
            <person name="Chen R."/>
            <person name="Liu S."/>
            <person name="Li J."/>
            <person name="Ma L."/>
            <person name="Liu H."/>
            <person name="Zhou Y."/>
            <person name="Zhao J."/>
            <person name="Fang X."/>
            <person name="Li G."/>
            <person name="Fang L."/>
            <person name="Li Y."/>
            <person name="Liu D."/>
            <person name="Zheng H."/>
            <person name="Zhang Y."/>
            <person name="Qin N."/>
            <person name="Li Z."/>
            <person name="Yang G."/>
            <person name="Yang S."/>
            <person name="Bolund L."/>
            <person name="Kristiansen K."/>
            <person name="Zheng H."/>
            <person name="Li S."/>
            <person name="Zhang X."/>
            <person name="Yang H."/>
            <person name="Wang J."/>
            <person name="Sun R."/>
            <person name="Zhang B."/>
            <person name="Jiang S."/>
            <person name="Wang J."/>
            <person name="Du Y."/>
            <person name="Li S."/>
        </authorList>
    </citation>
    <scope>NUCLEOTIDE SEQUENCE [LARGE SCALE GENOMIC DNA]</scope>
    <source>
        <strain evidence="2">cv. 9930</strain>
    </source>
</reference>
<reference evidence="1 2" key="4">
    <citation type="journal article" date="2011" name="BMC Genomics">
        <title>RNA-Seq improves annotation of protein-coding genes in the cucumber genome.</title>
        <authorList>
            <person name="Li Z."/>
            <person name="Zhang Z."/>
            <person name="Yan P."/>
            <person name="Huang S."/>
            <person name="Fei Z."/>
            <person name="Lin K."/>
        </authorList>
    </citation>
    <scope>NUCLEOTIDE SEQUENCE [LARGE SCALE GENOMIC DNA]</scope>
    <source>
        <strain evidence="2">cv. 9930</strain>
    </source>
</reference>
<dbReference type="EMBL" id="CM002924">
    <property type="protein sequence ID" value="KGN58386.1"/>
    <property type="molecule type" value="Genomic_DNA"/>
</dbReference>
<protein>
    <submittedName>
        <fullName evidence="1">Uncharacterized protein</fullName>
    </submittedName>
</protein>
<evidence type="ECO:0000313" key="2">
    <source>
        <dbReference type="Proteomes" id="UP000029981"/>
    </source>
</evidence>
<dbReference type="Gramene" id="KGN58386">
    <property type="protein sequence ID" value="KGN58386"/>
    <property type="gene ID" value="Csa_3G635370"/>
</dbReference>
<dbReference type="Proteomes" id="UP000029981">
    <property type="component" value="Chromosome 3"/>
</dbReference>
<reference evidence="1 2" key="2">
    <citation type="journal article" date="2009" name="PLoS ONE">
        <title>An integrated genetic and cytogenetic map of the cucumber genome.</title>
        <authorList>
            <person name="Ren Y."/>
            <person name="Zhang Z."/>
            <person name="Liu J."/>
            <person name="Staub J.E."/>
            <person name="Han Y."/>
            <person name="Cheng Z."/>
            <person name="Li X."/>
            <person name="Lu J."/>
            <person name="Miao H."/>
            <person name="Kang H."/>
            <person name="Xie B."/>
            <person name="Gu X."/>
            <person name="Wang X."/>
            <person name="Du Y."/>
            <person name="Jin W."/>
            <person name="Huang S."/>
        </authorList>
    </citation>
    <scope>NUCLEOTIDE SEQUENCE [LARGE SCALE GENOMIC DNA]</scope>
    <source>
        <strain evidence="2">cv. 9930</strain>
    </source>
</reference>
<dbReference type="AlphaFoldDB" id="A0A0A0LE60"/>
<keyword evidence="2" id="KW-1185">Reference proteome</keyword>
<proteinExistence type="predicted"/>
<gene>
    <name evidence="1" type="ORF">Csa_3G635370</name>
</gene>
<sequence length="89" mass="9882">MVGENQAITMEALFLEDDLKWRSTSTLDPALPYSKDAAKHQRSNWLLASFGFRMSIDSVQKKARIIQTPKSCSSVGCEPSITKPPPTRA</sequence>
<accession>A0A0A0LE60</accession>